<feature type="domain" description="Calcineurin-like phosphoesterase" evidence="3">
    <location>
        <begin position="1"/>
        <end position="144"/>
    </location>
</feature>
<comment type="caution">
    <text evidence="4">The sequence shown here is derived from an EMBL/GenBank/DDBJ whole genome shotgun (WGS) entry which is preliminary data.</text>
</comment>
<dbReference type="RefSeq" id="WP_126812947.1">
    <property type="nucleotide sequence ID" value="NZ_NGKC01000004.1"/>
</dbReference>
<dbReference type="InterPro" id="IPR029052">
    <property type="entry name" value="Metallo-depent_PP-like"/>
</dbReference>
<dbReference type="Gene3D" id="3.60.21.10">
    <property type="match status" value="1"/>
</dbReference>
<dbReference type="NCBIfam" id="TIGR00040">
    <property type="entry name" value="yfcE"/>
    <property type="match status" value="1"/>
</dbReference>
<dbReference type="OrthoDB" id="9800565at2"/>
<evidence type="ECO:0000259" key="3">
    <source>
        <dbReference type="Pfam" id="PF12850"/>
    </source>
</evidence>
<dbReference type="InterPro" id="IPR024654">
    <property type="entry name" value="Calcineurin-like_PHP_lpxH"/>
</dbReference>
<evidence type="ECO:0000256" key="2">
    <source>
        <dbReference type="RuleBase" id="RU362039"/>
    </source>
</evidence>
<dbReference type="PANTHER" id="PTHR11124">
    <property type="entry name" value="VACUOLAR SORTING PROTEIN VPS29"/>
    <property type="match status" value="1"/>
</dbReference>
<dbReference type="GO" id="GO:0016787">
    <property type="term" value="F:hydrolase activity"/>
    <property type="evidence" value="ECO:0007669"/>
    <property type="project" value="UniProtKB-UniRule"/>
</dbReference>
<dbReference type="Pfam" id="PF12850">
    <property type="entry name" value="Metallophos_2"/>
    <property type="match status" value="1"/>
</dbReference>
<keyword evidence="2" id="KW-0479">Metal-binding</keyword>
<name>A0A430AXS0_9ENTE</name>
<dbReference type="InterPro" id="IPR000979">
    <property type="entry name" value="Phosphodiesterase_MJ0936/Vps29"/>
</dbReference>
<protein>
    <recommendedName>
        <fullName evidence="2">Phosphoesterase</fullName>
        <ecNumber evidence="2">3.1.4.-</ecNumber>
    </recommendedName>
</protein>
<evidence type="ECO:0000256" key="1">
    <source>
        <dbReference type="ARBA" id="ARBA00008950"/>
    </source>
</evidence>
<dbReference type="CDD" id="cd00841">
    <property type="entry name" value="MPP_YfcE"/>
    <property type="match status" value="1"/>
</dbReference>
<organism evidence="4 5">
    <name type="scientific">Vagococcus acidifermentans</name>
    <dbReference type="NCBI Taxonomy" id="564710"/>
    <lineage>
        <taxon>Bacteria</taxon>
        <taxon>Bacillati</taxon>
        <taxon>Bacillota</taxon>
        <taxon>Bacilli</taxon>
        <taxon>Lactobacillales</taxon>
        <taxon>Enterococcaceae</taxon>
        <taxon>Vagococcus</taxon>
    </lineage>
</organism>
<sequence length="172" mass="19590">MKYLVVSDNHGDRGILTDLLNTYQGKVDYMFHCGDSELSSTDDLWQHFHVVKGNTDYADDFPLTQTVDTGMDKVFLTHGHRYSVNMTLGDLMFAAAEVDADICLFGHTHKLGVEMMGDVLYLNPGSILSPRGAYRHLRTYAIIESLPDSYEVSYYTRNHQEAAELRRTFLKK</sequence>
<dbReference type="InterPro" id="IPR041802">
    <property type="entry name" value="MPP_YfcE"/>
</dbReference>
<dbReference type="EMBL" id="NGKC01000004">
    <property type="protein sequence ID" value="RSU12862.1"/>
    <property type="molecule type" value="Genomic_DNA"/>
</dbReference>
<reference evidence="4 5" key="1">
    <citation type="submission" date="2017-05" db="EMBL/GenBank/DDBJ databases">
        <title>Vagococcus spp. assemblies.</title>
        <authorList>
            <person name="Gulvik C.A."/>
        </authorList>
    </citation>
    <scope>NUCLEOTIDE SEQUENCE [LARGE SCALE GENOMIC DNA]</scope>
    <source>
        <strain evidence="4 5">LMG 24798</strain>
    </source>
</reference>
<dbReference type="SUPFAM" id="SSF56300">
    <property type="entry name" value="Metallo-dependent phosphatases"/>
    <property type="match status" value="1"/>
</dbReference>
<gene>
    <name evidence="4" type="ORF">CBF27_04810</name>
</gene>
<dbReference type="AlphaFoldDB" id="A0A430AXS0"/>
<comment type="cofactor">
    <cofactor evidence="2">
        <name>a divalent metal cation</name>
        <dbReference type="ChEBI" id="CHEBI:60240"/>
    </cofactor>
</comment>
<keyword evidence="5" id="KW-1185">Reference proteome</keyword>
<comment type="similarity">
    <text evidence="1 2">Belongs to the metallophosphoesterase superfamily. YfcE family.</text>
</comment>
<proteinExistence type="inferred from homology"/>
<evidence type="ECO:0000313" key="4">
    <source>
        <dbReference type="EMBL" id="RSU12862.1"/>
    </source>
</evidence>
<accession>A0A430AXS0</accession>
<dbReference type="EC" id="3.1.4.-" evidence="2"/>
<dbReference type="GO" id="GO:0046872">
    <property type="term" value="F:metal ion binding"/>
    <property type="evidence" value="ECO:0007669"/>
    <property type="project" value="UniProtKB-KW"/>
</dbReference>
<dbReference type="Proteomes" id="UP000286773">
    <property type="component" value="Unassembled WGS sequence"/>
</dbReference>
<evidence type="ECO:0000313" key="5">
    <source>
        <dbReference type="Proteomes" id="UP000286773"/>
    </source>
</evidence>